<dbReference type="Pfam" id="PF09579">
    <property type="entry name" value="Spore_YtfJ"/>
    <property type="match status" value="1"/>
</dbReference>
<proteinExistence type="predicted"/>
<dbReference type="EMBL" id="VSSQ01041533">
    <property type="protein sequence ID" value="MPM94987.1"/>
    <property type="molecule type" value="Genomic_DNA"/>
</dbReference>
<gene>
    <name evidence="1" type="primary">ytfJ_10</name>
    <name evidence="1" type="ORF">SDC9_142136</name>
</gene>
<dbReference type="PANTHER" id="PTHR39162:SF1">
    <property type="entry name" value="SPORULATION PROTEIN YTFJ"/>
    <property type="match status" value="1"/>
</dbReference>
<dbReference type="InterPro" id="IPR014229">
    <property type="entry name" value="Spore_YtfJ"/>
</dbReference>
<reference evidence="1" key="1">
    <citation type="submission" date="2019-08" db="EMBL/GenBank/DDBJ databases">
        <authorList>
            <person name="Kucharzyk K."/>
            <person name="Murdoch R.W."/>
            <person name="Higgins S."/>
            <person name="Loffler F."/>
        </authorList>
    </citation>
    <scope>NUCLEOTIDE SEQUENCE</scope>
</reference>
<evidence type="ECO:0000313" key="1">
    <source>
        <dbReference type="EMBL" id="MPM94987.1"/>
    </source>
</evidence>
<sequence length="145" mass="15701">MTATNSIQSIMETTLETIKNSIDSNTIVGNPIKAEASVIVPISKVTVGFGIGGGEYNKNCEMETKFDTNFAGGSGGAITISPVAFVVVEKGETRLISLEDNVNLVDNILTVTPKIIDKVQKFLKHDSNVKFQEDIDDNAKKHKEE</sequence>
<organism evidence="1">
    <name type="scientific">bioreactor metagenome</name>
    <dbReference type="NCBI Taxonomy" id="1076179"/>
    <lineage>
        <taxon>unclassified sequences</taxon>
        <taxon>metagenomes</taxon>
        <taxon>ecological metagenomes</taxon>
    </lineage>
</organism>
<comment type="caution">
    <text evidence="1">The sequence shown here is derived from an EMBL/GenBank/DDBJ whole genome shotgun (WGS) entry which is preliminary data.</text>
</comment>
<dbReference type="NCBIfam" id="TIGR02874">
    <property type="entry name" value="spore_ytfJ"/>
    <property type="match status" value="1"/>
</dbReference>
<dbReference type="PANTHER" id="PTHR39162">
    <property type="entry name" value="GLL3345 PROTEIN"/>
    <property type="match status" value="1"/>
</dbReference>
<accession>A0A645E019</accession>
<dbReference type="PIRSF" id="PIRSF021377">
    <property type="entry name" value="YtfJ"/>
    <property type="match status" value="1"/>
</dbReference>
<protein>
    <submittedName>
        <fullName evidence="1">Putative spore protein YtfJ</fullName>
    </submittedName>
</protein>
<dbReference type="AlphaFoldDB" id="A0A645E019"/>
<name>A0A645E019_9ZZZZ</name>